<dbReference type="AlphaFoldDB" id="A0A9P8P419"/>
<comment type="subcellular location">
    <subcellularLocation>
        <location evidence="1">Cytoplasm</location>
        <location evidence="1">Cytoskeleton</location>
    </subcellularLocation>
</comment>
<evidence type="ECO:0000256" key="5">
    <source>
        <dbReference type="ARBA" id="ARBA00023212"/>
    </source>
</evidence>
<reference evidence="11" key="2">
    <citation type="submission" date="2021-01" db="EMBL/GenBank/DDBJ databases">
        <authorList>
            <person name="Schikora-Tamarit M.A."/>
        </authorList>
    </citation>
    <scope>NUCLEOTIDE SEQUENCE</scope>
    <source>
        <strain evidence="11">NCAIM Y.01608</strain>
    </source>
</reference>
<dbReference type="Pfam" id="PF00611">
    <property type="entry name" value="FCH"/>
    <property type="match status" value="1"/>
</dbReference>
<dbReference type="SMART" id="SM00055">
    <property type="entry name" value="FCH"/>
    <property type="match status" value="1"/>
</dbReference>
<dbReference type="InterPro" id="IPR027267">
    <property type="entry name" value="AH/BAR_dom_sf"/>
</dbReference>
<feature type="region of interest" description="Disordered" evidence="8">
    <location>
        <begin position="306"/>
        <end position="325"/>
    </location>
</feature>
<name>A0A9P8P419_9ASCO</name>
<evidence type="ECO:0000256" key="8">
    <source>
        <dbReference type="SAM" id="MobiDB-lite"/>
    </source>
</evidence>
<dbReference type="InterPro" id="IPR001060">
    <property type="entry name" value="FCH_dom"/>
</dbReference>
<dbReference type="InterPro" id="IPR031160">
    <property type="entry name" value="F_BAR_dom"/>
</dbReference>
<keyword evidence="7" id="KW-0175">Coiled coil</keyword>
<evidence type="ECO:0000256" key="7">
    <source>
        <dbReference type="PROSITE-ProRule" id="PRU01077"/>
    </source>
</evidence>
<dbReference type="GO" id="GO:0005543">
    <property type="term" value="F:phospholipid binding"/>
    <property type="evidence" value="ECO:0007669"/>
    <property type="project" value="TreeGrafter"/>
</dbReference>
<evidence type="ECO:0000259" key="10">
    <source>
        <dbReference type="PROSITE" id="PS51741"/>
    </source>
</evidence>
<evidence type="ECO:0000256" key="2">
    <source>
        <dbReference type="ARBA" id="ARBA00022443"/>
    </source>
</evidence>
<evidence type="ECO:0000313" key="11">
    <source>
        <dbReference type="EMBL" id="KAH3664644.1"/>
    </source>
</evidence>
<keyword evidence="3" id="KW-0963">Cytoplasm</keyword>
<feature type="region of interest" description="Disordered" evidence="8">
    <location>
        <begin position="343"/>
        <end position="409"/>
    </location>
</feature>
<keyword evidence="12" id="KW-1185">Reference proteome</keyword>
<evidence type="ECO:0000256" key="3">
    <source>
        <dbReference type="ARBA" id="ARBA00022490"/>
    </source>
</evidence>
<proteinExistence type="predicted"/>
<dbReference type="PRINTS" id="PR00452">
    <property type="entry name" value="SH3DOMAIN"/>
</dbReference>
<dbReference type="GO" id="GO:0030036">
    <property type="term" value="P:actin cytoskeleton organization"/>
    <property type="evidence" value="ECO:0007669"/>
    <property type="project" value="UniProtKB-ARBA"/>
</dbReference>
<organism evidence="11 12">
    <name type="scientific">Ogataea polymorpha</name>
    <dbReference type="NCBI Taxonomy" id="460523"/>
    <lineage>
        <taxon>Eukaryota</taxon>
        <taxon>Fungi</taxon>
        <taxon>Dikarya</taxon>
        <taxon>Ascomycota</taxon>
        <taxon>Saccharomycotina</taxon>
        <taxon>Pichiomycetes</taxon>
        <taxon>Pichiales</taxon>
        <taxon>Pichiaceae</taxon>
        <taxon>Ogataea</taxon>
    </lineage>
</organism>
<dbReference type="SUPFAM" id="SSF103657">
    <property type="entry name" value="BAR/IMD domain-like"/>
    <property type="match status" value="1"/>
</dbReference>
<feature type="domain" description="F-BAR" evidence="10">
    <location>
        <begin position="3"/>
        <end position="258"/>
    </location>
</feature>
<dbReference type="Gene3D" id="2.30.30.40">
    <property type="entry name" value="SH3 Domains"/>
    <property type="match status" value="1"/>
</dbReference>
<evidence type="ECO:0008006" key="13">
    <source>
        <dbReference type="Google" id="ProtNLM"/>
    </source>
</evidence>
<dbReference type="SMART" id="SM00326">
    <property type="entry name" value="SH3"/>
    <property type="match status" value="1"/>
</dbReference>
<dbReference type="EMBL" id="JAEUBD010001178">
    <property type="protein sequence ID" value="KAH3664644.1"/>
    <property type="molecule type" value="Genomic_DNA"/>
</dbReference>
<dbReference type="Proteomes" id="UP000788993">
    <property type="component" value="Unassembled WGS sequence"/>
</dbReference>
<dbReference type="PROSITE" id="PS50002">
    <property type="entry name" value="SH3"/>
    <property type="match status" value="1"/>
</dbReference>
<accession>A0A9P8P419</accession>
<feature type="region of interest" description="Disordered" evidence="8">
    <location>
        <begin position="457"/>
        <end position="479"/>
    </location>
</feature>
<feature type="domain" description="SH3" evidence="9">
    <location>
        <begin position="507"/>
        <end position="566"/>
    </location>
</feature>
<evidence type="ECO:0000256" key="4">
    <source>
        <dbReference type="ARBA" id="ARBA00022553"/>
    </source>
</evidence>
<comment type="caution">
    <text evidence="11">The sequence shown here is derived from an EMBL/GenBank/DDBJ whole genome shotgun (WGS) entry which is preliminary data.</text>
</comment>
<dbReference type="PANTHER" id="PTHR23065">
    <property type="entry name" value="PROLINE-SERINE-THREONINE PHOSPHATASE INTERACTING PROTEIN 1"/>
    <property type="match status" value="1"/>
</dbReference>
<dbReference type="Gene3D" id="1.20.1270.60">
    <property type="entry name" value="Arfaptin homology (AH) domain/BAR domain"/>
    <property type="match status" value="1"/>
</dbReference>
<dbReference type="SUPFAM" id="SSF50044">
    <property type="entry name" value="SH3-domain"/>
    <property type="match status" value="1"/>
</dbReference>
<evidence type="ECO:0000313" key="12">
    <source>
        <dbReference type="Proteomes" id="UP000788993"/>
    </source>
</evidence>
<keyword evidence="5" id="KW-0206">Cytoskeleton</keyword>
<dbReference type="GO" id="GO:0009898">
    <property type="term" value="C:cytoplasmic side of plasma membrane"/>
    <property type="evidence" value="ECO:0007669"/>
    <property type="project" value="TreeGrafter"/>
</dbReference>
<dbReference type="PANTHER" id="PTHR23065:SF7">
    <property type="entry name" value="NOSTRIN, ISOFORM H"/>
    <property type="match status" value="1"/>
</dbReference>
<dbReference type="InterPro" id="IPR036028">
    <property type="entry name" value="SH3-like_dom_sf"/>
</dbReference>
<feature type="compositionally biased region" description="Polar residues" evidence="8">
    <location>
        <begin position="354"/>
        <end position="369"/>
    </location>
</feature>
<dbReference type="InterPro" id="IPR001452">
    <property type="entry name" value="SH3_domain"/>
</dbReference>
<dbReference type="Pfam" id="PF00018">
    <property type="entry name" value="SH3_1"/>
    <property type="match status" value="1"/>
</dbReference>
<keyword evidence="2 6" id="KW-0728">SH3 domain</keyword>
<dbReference type="PROSITE" id="PS51741">
    <property type="entry name" value="F_BAR"/>
    <property type="match status" value="1"/>
</dbReference>
<feature type="compositionally biased region" description="Low complexity" evidence="8">
    <location>
        <begin position="343"/>
        <end position="353"/>
    </location>
</feature>
<feature type="compositionally biased region" description="Basic and acidic residues" evidence="8">
    <location>
        <begin position="381"/>
        <end position="391"/>
    </location>
</feature>
<dbReference type="CDD" id="cd00174">
    <property type="entry name" value="SH3"/>
    <property type="match status" value="1"/>
</dbReference>
<evidence type="ECO:0000259" key="9">
    <source>
        <dbReference type="PROSITE" id="PS50002"/>
    </source>
</evidence>
<reference evidence="11" key="1">
    <citation type="journal article" date="2021" name="Open Biol.">
        <title>Shared evolutionary footprints suggest mitochondrial oxidative damage underlies multiple complex I losses in fungi.</title>
        <authorList>
            <person name="Schikora-Tamarit M.A."/>
            <person name="Marcet-Houben M."/>
            <person name="Nosek J."/>
            <person name="Gabaldon T."/>
        </authorList>
    </citation>
    <scope>NUCLEOTIDE SEQUENCE</scope>
    <source>
        <strain evidence="11">NCAIM Y.01608</strain>
    </source>
</reference>
<keyword evidence="4" id="KW-0597">Phosphoprotein</keyword>
<sequence length="566" mass="64752">MDHLYSRNFWSPDDSACSFLLGHFDGGSKTADAVLAFYKERMAIEQEYAKRLCTLSRKIDLGKHELTGSLKSSLDVLAQETQQLGNSHYSQANKLATDVYNPLTEYAAERKNKGKILDSGLSKLMKHKRNLESKVELARKKYEAHWVKVNNYKTQQILMDETEAYRTQMKVNKLMDQMSEARDDYRGLVNEYNNMLNVWKNEWFSACENLQSMEEEKIKFLKANIWEYANIVSSTCISDDQSCENIRLSLEKCSYRADITSFVEEFKTGNTMSSPVNFIDYARGDVPQRKGGIQTVDLTSIPKITQQREQLGRKKIPPPKPTQEQQMQFDLIDRREETFKQLQEQAQLEASQLRSTGAQTTSEPSSNLVFSEYSDGTEASSSHEDDFKQSKQESTYSNPLLHSLVSDKPTESSRLKKFNIFGKTEKPVNPLEAYLSDLQLGGNGDMSKFRDSMQISDESKQENNEIRAPSFTFSRNNSVRKSKSSTTLKGKFVNHANLPSRSSEGFPVLKYCRAQYSYNASIEQELSFKKRDILMILHQQPDGWWFAENINTGKSGLAPSNYLVDM</sequence>
<dbReference type="GO" id="GO:0120104">
    <property type="term" value="C:mitotic actomyosin contractile ring, proximal layer"/>
    <property type="evidence" value="ECO:0007669"/>
    <property type="project" value="TreeGrafter"/>
</dbReference>
<gene>
    <name evidence="11" type="ORF">OGATHE_003459</name>
</gene>
<evidence type="ECO:0000256" key="1">
    <source>
        <dbReference type="ARBA" id="ARBA00004245"/>
    </source>
</evidence>
<evidence type="ECO:0000256" key="6">
    <source>
        <dbReference type="PROSITE-ProRule" id="PRU00192"/>
    </source>
</evidence>
<protein>
    <recommendedName>
        <fullName evidence="13">SH3 domain-containing protein</fullName>
    </recommendedName>
</protein>